<keyword evidence="1" id="KW-0812">Transmembrane</keyword>
<feature type="transmembrane region" description="Helical" evidence="1">
    <location>
        <begin position="92"/>
        <end position="116"/>
    </location>
</feature>
<evidence type="ECO:0000256" key="2">
    <source>
        <dbReference type="SAM" id="SignalP"/>
    </source>
</evidence>
<evidence type="ECO:0000256" key="1">
    <source>
        <dbReference type="SAM" id="Phobius"/>
    </source>
</evidence>
<feature type="transmembrane region" description="Helical" evidence="1">
    <location>
        <begin position="137"/>
        <end position="158"/>
    </location>
</feature>
<evidence type="ECO:0008006" key="4">
    <source>
        <dbReference type="Google" id="ProtNLM"/>
    </source>
</evidence>
<keyword evidence="1" id="KW-0472">Membrane</keyword>
<accession>A0A7S0FY13</accession>
<gene>
    <name evidence="3" type="ORF">PBAH0796_LOCUS28803</name>
</gene>
<name>A0A7S0FY13_9DINO</name>
<dbReference type="EMBL" id="HBEG01047290">
    <property type="protein sequence ID" value="CAD8385115.1"/>
    <property type="molecule type" value="Transcribed_RNA"/>
</dbReference>
<reference evidence="3" key="1">
    <citation type="submission" date="2021-01" db="EMBL/GenBank/DDBJ databases">
        <authorList>
            <person name="Corre E."/>
            <person name="Pelletier E."/>
            <person name="Niang G."/>
            <person name="Scheremetjew M."/>
            <person name="Finn R."/>
            <person name="Kale V."/>
            <person name="Holt S."/>
            <person name="Cochrane G."/>
            <person name="Meng A."/>
            <person name="Brown T."/>
            <person name="Cohen L."/>
        </authorList>
    </citation>
    <scope>NUCLEOTIDE SEQUENCE</scope>
    <source>
        <strain evidence="3">Pbaha01</strain>
    </source>
</reference>
<keyword evidence="2" id="KW-0732">Signal</keyword>
<evidence type="ECO:0000313" key="3">
    <source>
        <dbReference type="EMBL" id="CAD8385115.1"/>
    </source>
</evidence>
<protein>
    <recommendedName>
        <fullName evidence="4">Transmembrane protein</fullName>
    </recommendedName>
</protein>
<sequence length="238" mass="25377">MFLLMLCRIPSFTAGLGSSVQSFFHCCPIRIVAYGPGTRATQRPRGEPHASRQVVALQVGYGYADCLILTLTSQFDANNVLLRMAIWAETGAAWGLFAPLIAVAACLVLLLEEWAFRVACHRYAVASDPGEIQVFRCSMVTGLAASCLLGACHLVSAVDDGDRLYVLVASVAGLSCSGLATRFCVRCGQPRLLRRSLALDGRDLPQVPASEEAQNPPQVPVSAPGATAEGAFIQLPLR</sequence>
<dbReference type="AlphaFoldDB" id="A0A7S0FY13"/>
<proteinExistence type="predicted"/>
<feature type="signal peptide" evidence="2">
    <location>
        <begin position="1"/>
        <end position="15"/>
    </location>
</feature>
<organism evidence="3">
    <name type="scientific">Pyrodinium bahamense</name>
    <dbReference type="NCBI Taxonomy" id="73915"/>
    <lineage>
        <taxon>Eukaryota</taxon>
        <taxon>Sar</taxon>
        <taxon>Alveolata</taxon>
        <taxon>Dinophyceae</taxon>
        <taxon>Gonyaulacales</taxon>
        <taxon>Pyrocystaceae</taxon>
        <taxon>Pyrodinium</taxon>
    </lineage>
</organism>
<feature type="transmembrane region" description="Helical" evidence="1">
    <location>
        <begin position="164"/>
        <end position="185"/>
    </location>
</feature>
<keyword evidence="1" id="KW-1133">Transmembrane helix</keyword>
<feature type="chain" id="PRO_5030700442" description="Transmembrane protein" evidence="2">
    <location>
        <begin position="16"/>
        <end position="238"/>
    </location>
</feature>